<dbReference type="PANTHER" id="PTHR23236:SF119">
    <property type="entry name" value="NUCLEAR RNA-BINDING PROTEIN SART-3"/>
    <property type="match status" value="1"/>
</dbReference>
<dbReference type="SMART" id="SM00360">
    <property type="entry name" value="RRM"/>
    <property type="match status" value="4"/>
</dbReference>
<evidence type="ECO:0000256" key="4">
    <source>
        <dbReference type="SAM" id="MobiDB-lite"/>
    </source>
</evidence>
<feature type="domain" description="RRM" evidence="5">
    <location>
        <begin position="305"/>
        <end position="378"/>
    </location>
</feature>
<dbReference type="GO" id="GO:0003723">
    <property type="term" value="F:RNA binding"/>
    <property type="evidence" value="ECO:0007669"/>
    <property type="project" value="UniProtKB-UniRule"/>
</dbReference>
<organism evidence="6 7">
    <name type="scientific">Echeneis naucrates</name>
    <name type="common">Live sharksucker</name>
    <dbReference type="NCBI Taxonomy" id="173247"/>
    <lineage>
        <taxon>Eukaryota</taxon>
        <taxon>Metazoa</taxon>
        <taxon>Chordata</taxon>
        <taxon>Craniata</taxon>
        <taxon>Vertebrata</taxon>
        <taxon>Euteleostomi</taxon>
        <taxon>Actinopterygii</taxon>
        <taxon>Neopterygii</taxon>
        <taxon>Teleostei</taxon>
        <taxon>Neoteleostei</taxon>
        <taxon>Acanthomorphata</taxon>
        <taxon>Carangaria</taxon>
        <taxon>Carangiformes</taxon>
        <taxon>Echeneidae</taxon>
        <taxon>Echeneis</taxon>
    </lineage>
</organism>
<evidence type="ECO:0000313" key="7">
    <source>
        <dbReference type="Proteomes" id="UP000472264"/>
    </source>
</evidence>
<evidence type="ECO:0000256" key="3">
    <source>
        <dbReference type="PROSITE-ProRule" id="PRU00176"/>
    </source>
</evidence>
<evidence type="ECO:0000313" key="6">
    <source>
        <dbReference type="Ensembl" id="ENSENLP00000015623.1"/>
    </source>
</evidence>
<evidence type="ECO:0000256" key="1">
    <source>
        <dbReference type="ARBA" id="ARBA00022737"/>
    </source>
</evidence>
<dbReference type="SUPFAM" id="SSF54928">
    <property type="entry name" value="RNA-binding domain, RBD"/>
    <property type="match status" value="2"/>
</dbReference>
<feature type="region of interest" description="Disordered" evidence="4">
    <location>
        <begin position="60"/>
        <end position="101"/>
    </location>
</feature>
<name>A0A665U7I9_ECHNA</name>
<dbReference type="PROSITE" id="PS50102">
    <property type="entry name" value="RRM"/>
    <property type="match status" value="4"/>
</dbReference>
<dbReference type="OMA" id="MKIFRKA"/>
<dbReference type="Pfam" id="PF00076">
    <property type="entry name" value="RRM_1"/>
    <property type="match status" value="4"/>
</dbReference>
<gene>
    <name evidence="6" type="primary">LOC115058144</name>
</gene>
<dbReference type="PANTHER" id="PTHR23236">
    <property type="entry name" value="EUKARYOTIC TRANSLATION INITIATION FACTOR 4B/4H"/>
    <property type="match status" value="1"/>
</dbReference>
<dbReference type="AlphaFoldDB" id="A0A665U7I9"/>
<feature type="compositionally biased region" description="Basic and acidic residues" evidence="4">
    <location>
        <begin position="66"/>
        <end position="82"/>
    </location>
</feature>
<dbReference type="InterPro" id="IPR000504">
    <property type="entry name" value="RRM_dom"/>
</dbReference>
<dbReference type="InterPro" id="IPR012677">
    <property type="entry name" value="Nucleotide-bd_a/b_plait_sf"/>
</dbReference>
<dbReference type="Gene3D" id="3.30.70.330">
    <property type="match status" value="4"/>
</dbReference>
<dbReference type="Proteomes" id="UP000472264">
    <property type="component" value="Chromosome 17"/>
</dbReference>
<proteinExistence type="predicted"/>
<dbReference type="InterPro" id="IPR035979">
    <property type="entry name" value="RBD_domain_sf"/>
</dbReference>
<accession>A0A665U7I9</accession>
<feature type="region of interest" description="Disordered" evidence="4">
    <location>
        <begin position="25"/>
        <end position="48"/>
    </location>
</feature>
<keyword evidence="1" id="KW-0677">Repeat</keyword>
<keyword evidence="7" id="KW-1185">Reference proteome</keyword>
<reference evidence="6" key="1">
    <citation type="submission" date="2021-04" db="EMBL/GenBank/DDBJ databases">
        <authorList>
            <consortium name="Wellcome Sanger Institute Data Sharing"/>
        </authorList>
    </citation>
    <scope>NUCLEOTIDE SEQUENCE [LARGE SCALE GENOMIC DNA]</scope>
</reference>
<protein>
    <recommendedName>
        <fullName evidence="5">RRM domain-containing protein</fullName>
    </recommendedName>
</protein>
<feature type="domain" description="RRM" evidence="5">
    <location>
        <begin position="206"/>
        <end position="280"/>
    </location>
</feature>
<dbReference type="Ensembl" id="ENSENLT00000016224.1">
    <property type="protein sequence ID" value="ENSENLP00000015623.1"/>
    <property type="gene ID" value="ENSENLG00000007261.1"/>
</dbReference>
<evidence type="ECO:0000256" key="2">
    <source>
        <dbReference type="ARBA" id="ARBA00022884"/>
    </source>
</evidence>
<keyword evidence="2 3" id="KW-0694">RNA-binding</keyword>
<evidence type="ECO:0000259" key="5">
    <source>
        <dbReference type="PROSITE" id="PS50102"/>
    </source>
</evidence>
<feature type="domain" description="RRM" evidence="5">
    <location>
        <begin position="110"/>
        <end position="186"/>
    </location>
</feature>
<reference evidence="6" key="2">
    <citation type="submission" date="2025-08" db="UniProtKB">
        <authorList>
            <consortium name="Ensembl"/>
        </authorList>
    </citation>
    <scope>IDENTIFICATION</scope>
</reference>
<feature type="domain" description="RRM" evidence="5">
    <location>
        <begin position="390"/>
        <end position="465"/>
    </location>
</feature>
<sequence>MYLFQATICRKRKRKVVTSIAVEEETNVSTDGQTESTEMENQDEQDSHMGTVTEVKASTPTVNVSWEKKNKEGQGEQSERRATSVNVKRKAHADTEISPPKKTKHINDGYCVFVGNLNNSKTLEEVRDSLGRYFMTQSLLVQDIRVDRLKKHAFVDFASEMDLTKALTLNGEMILDNPVRIAKAKAKTKDEVKAPRAEKKANKNARCLFLKNVPYNATMEDIVKVFDKAVAVRFPGGAKAPIQGIAFVEFKNEKIAKETLQTQQNVKIQDRVLIVGKAGETYVPKVTEASEKEDDHTKAAVPPNKILFVSNLSFNLKEEKLSQIFQKAVSIQMPKSKGKSKGYAFVKFATVADAKKALQASQNIKLSKRPVRVQFFEMREKPEKKKVLLKTLIVMGLSKKTTVETLQVAFEGAISARMAVDKEAGGSKSFGFVEFENEEICKAVKESMQDVEIDGSKVTVAYAKQKTTKRSPKDKRKGGSAS</sequence>
<reference evidence="6" key="3">
    <citation type="submission" date="2025-09" db="UniProtKB">
        <authorList>
            <consortium name="Ensembl"/>
        </authorList>
    </citation>
    <scope>IDENTIFICATION</scope>
</reference>
<feature type="compositionally biased region" description="Polar residues" evidence="4">
    <location>
        <begin position="27"/>
        <end position="36"/>
    </location>
</feature>
<dbReference type="InParanoid" id="A0A665U7I9"/>